<evidence type="ECO:0000256" key="8">
    <source>
        <dbReference type="PIRSR" id="PIRSR606689-2"/>
    </source>
</evidence>
<evidence type="ECO:0000256" key="3">
    <source>
        <dbReference type="ARBA" id="ARBA00022741"/>
    </source>
</evidence>
<protein>
    <recommendedName>
        <fullName evidence="6">ADP-ribosylation factor-like protein 1</fullName>
    </recommendedName>
</protein>
<feature type="binding site" evidence="8">
    <location>
        <position position="38"/>
    </location>
    <ligand>
        <name>Mg(2+)</name>
        <dbReference type="ChEBI" id="CHEBI:18420"/>
    </ligand>
</feature>
<organism evidence="10 11">
    <name type="scientific">Coemansia spiralis</name>
    <dbReference type="NCBI Taxonomy" id="417178"/>
    <lineage>
        <taxon>Eukaryota</taxon>
        <taxon>Fungi</taxon>
        <taxon>Fungi incertae sedis</taxon>
        <taxon>Zoopagomycota</taxon>
        <taxon>Kickxellomycotina</taxon>
        <taxon>Kickxellomycetes</taxon>
        <taxon>Kickxellales</taxon>
        <taxon>Kickxellaceae</taxon>
        <taxon>Coemansia</taxon>
    </lineage>
</organism>
<dbReference type="InterPro" id="IPR006689">
    <property type="entry name" value="Small_GTPase_ARF/SAR"/>
</dbReference>
<comment type="caution">
    <text evidence="10">The sequence shown here is derived from an EMBL/GenBank/DDBJ whole genome shotgun (WGS) entry which is preliminary data.</text>
</comment>
<dbReference type="CDD" id="cd04151">
    <property type="entry name" value="Arl1"/>
    <property type="match status" value="1"/>
</dbReference>
<sequence length="188" mass="20879">MGQLVKVGGYVSTLFNKLVYGDKEVRILVLGLDGAGKTTILYRMQIGEVVSTIPTIGFNVETVTYKNIKFQVWDLGGQTSIRPYWRCYYANTDAVIYVVDSSDRDRIGTSRDELMSMLNEEELRGAALLVLANKQDMKGAMSAAEVSEALGLPRLKNRQWTIFKTNALKGEGLNDGMDWLVNAIKGSK</sequence>
<dbReference type="PROSITE" id="PS51417">
    <property type="entry name" value="ARF"/>
    <property type="match status" value="1"/>
</dbReference>
<gene>
    <name evidence="10" type="primary">ARL1</name>
    <name evidence="10" type="ORF">GGI25_005129</name>
</gene>
<dbReference type="GO" id="GO:0005525">
    <property type="term" value="F:GTP binding"/>
    <property type="evidence" value="ECO:0007669"/>
    <property type="project" value="UniProtKB-KW"/>
</dbReference>
<keyword evidence="8" id="KW-0460">Magnesium</keyword>
<dbReference type="Proteomes" id="UP001151518">
    <property type="component" value="Unassembled WGS sequence"/>
</dbReference>
<dbReference type="EMBL" id="JANBTW010000083">
    <property type="protein sequence ID" value="KAJ2672420.1"/>
    <property type="molecule type" value="Genomic_DNA"/>
</dbReference>
<dbReference type="AlphaFoldDB" id="A0A9W8FZ70"/>
<keyword evidence="8" id="KW-0479">Metal-binding</keyword>
<evidence type="ECO:0000313" key="10">
    <source>
        <dbReference type="EMBL" id="KAJ2672420.1"/>
    </source>
</evidence>
<dbReference type="InterPro" id="IPR005225">
    <property type="entry name" value="Small_GTP-bd"/>
</dbReference>
<keyword evidence="2" id="KW-0519">Myristate</keyword>
<dbReference type="Gene3D" id="3.40.50.300">
    <property type="entry name" value="P-loop containing nucleotide triphosphate hydrolases"/>
    <property type="match status" value="1"/>
</dbReference>
<evidence type="ECO:0000256" key="5">
    <source>
        <dbReference type="ARBA" id="ARBA00023288"/>
    </source>
</evidence>
<accession>A0A9W8FZ70</accession>
<evidence type="ECO:0000256" key="2">
    <source>
        <dbReference type="ARBA" id="ARBA00022707"/>
    </source>
</evidence>
<dbReference type="PANTHER" id="PTHR11711">
    <property type="entry name" value="ADP RIBOSYLATION FACTOR-RELATED"/>
    <property type="match status" value="1"/>
</dbReference>
<keyword evidence="3 7" id="KW-0547">Nucleotide-binding</keyword>
<keyword evidence="4 7" id="KW-0342">GTP-binding</keyword>
<comment type="similarity">
    <text evidence="1 9">Belongs to the small GTPase superfamily. Arf family.</text>
</comment>
<reference evidence="10" key="1">
    <citation type="submission" date="2022-07" db="EMBL/GenBank/DDBJ databases">
        <title>Phylogenomic reconstructions and comparative analyses of Kickxellomycotina fungi.</title>
        <authorList>
            <person name="Reynolds N.K."/>
            <person name="Stajich J.E."/>
            <person name="Barry K."/>
            <person name="Grigoriev I.V."/>
            <person name="Crous P."/>
            <person name="Smith M.E."/>
        </authorList>
    </citation>
    <scope>NUCLEOTIDE SEQUENCE</scope>
    <source>
        <strain evidence="10">NRRL 3115</strain>
    </source>
</reference>
<dbReference type="GO" id="GO:0003924">
    <property type="term" value="F:GTPase activity"/>
    <property type="evidence" value="ECO:0007669"/>
    <property type="project" value="InterPro"/>
</dbReference>
<keyword evidence="5" id="KW-0449">Lipoprotein</keyword>
<dbReference type="Pfam" id="PF00025">
    <property type="entry name" value="Arf"/>
    <property type="match status" value="1"/>
</dbReference>
<feature type="binding site" evidence="7">
    <location>
        <position position="77"/>
    </location>
    <ligand>
        <name>GTP</name>
        <dbReference type="ChEBI" id="CHEBI:37565"/>
    </ligand>
</feature>
<dbReference type="NCBIfam" id="TIGR00231">
    <property type="entry name" value="small_GTP"/>
    <property type="match status" value="1"/>
</dbReference>
<dbReference type="InterPro" id="IPR027417">
    <property type="entry name" value="P-loop_NTPase"/>
</dbReference>
<evidence type="ECO:0000256" key="6">
    <source>
        <dbReference type="ARBA" id="ARBA00040615"/>
    </source>
</evidence>
<feature type="binding site" evidence="7">
    <location>
        <begin position="31"/>
        <end position="38"/>
    </location>
    <ligand>
        <name>GTP</name>
        <dbReference type="ChEBI" id="CHEBI:37565"/>
    </ligand>
</feature>
<evidence type="ECO:0000256" key="4">
    <source>
        <dbReference type="ARBA" id="ARBA00023134"/>
    </source>
</evidence>
<evidence type="ECO:0000256" key="1">
    <source>
        <dbReference type="ARBA" id="ARBA00010290"/>
    </source>
</evidence>
<dbReference type="OrthoDB" id="2011769at2759"/>
<dbReference type="SMART" id="SM00178">
    <property type="entry name" value="SAR"/>
    <property type="match status" value="1"/>
</dbReference>
<name>A0A9W8FZ70_9FUNG</name>
<evidence type="ECO:0000256" key="9">
    <source>
        <dbReference type="RuleBase" id="RU003925"/>
    </source>
</evidence>
<dbReference type="InterPro" id="IPR024156">
    <property type="entry name" value="Small_GTPase_ARF"/>
</dbReference>
<dbReference type="FunFam" id="3.40.50.300:FF:000306">
    <property type="entry name" value="ADP-ribosylation factor-like protein 1"/>
    <property type="match status" value="1"/>
</dbReference>
<dbReference type="GO" id="GO:0046872">
    <property type="term" value="F:metal ion binding"/>
    <property type="evidence" value="ECO:0007669"/>
    <property type="project" value="UniProtKB-KW"/>
</dbReference>
<dbReference type="PRINTS" id="PR00328">
    <property type="entry name" value="SAR1GTPBP"/>
</dbReference>
<feature type="binding site" evidence="7">
    <location>
        <begin position="133"/>
        <end position="136"/>
    </location>
    <ligand>
        <name>GTP</name>
        <dbReference type="ChEBI" id="CHEBI:37565"/>
    </ligand>
</feature>
<dbReference type="SMART" id="SM00175">
    <property type="entry name" value="RAB"/>
    <property type="match status" value="1"/>
</dbReference>
<dbReference type="SUPFAM" id="SSF52540">
    <property type="entry name" value="P-loop containing nucleoside triphosphate hydrolases"/>
    <property type="match status" value="1"/>
</dbReference>
<dbReference type="SMART" id="SM00177">
    <property type="entry name" value="ARF"/>
    <property type="match status" value="1"/>
</dbReference>
<evidence type="ECO:0000256" key="7">
    <source>
        <dbReference type="PIRSR" id="PIRSR606689-1"/>
    </source>
</evidence>
<evidence type="ECO:0000313" key="11">
    <source>
        <dbReference type="Proteomes" id="UP001151518"/>
    </source>
</evidence>
<proteinExistence type="inferred from homology"/>
<feature type="binding site" evidence="8">
    <location>
        <position position="55"/>
    </location>
    <ligand>
        <name>Mg(2+)</name>
        <dbReference type="ChEBI" id="CHEBI:18420"/>
    </ligand>
</feature>